<organism evidence="1 2">
    <name type="scientific">Desulfonema magnum</name>
    <dbReference type="NCBI Taxonomy" id="45655"/>
    <lineage>
        <taxon>Bacteria</taxon>
        <taxon>Pseudomonadati</taxon>
        <taxon>Thermodesulfobacteriota</taxon>
        <taxon>Desulfobacteria</taxon>
        <taxon>Desulfobacterales</taxon>
        <taxon>Desulfococcaceae</taxon>
        <taxon>Desulfonema</taxon>
    </lineage>
</organism>
<evidence type="ECO:0000313" key="1">
    <source>
        <dbReference type="EMBL" id="QTA88148.1"/>
    </source>
</evidence>
<accession>A0A975BMD2</accession>
<dbReference type="EMBL" id="CP061800">
    <property type="protein sequence ID" value="QTA88148.1"/>
    <property type="molecule type" value="Genomic_DNA"/>
</dbReference>
<gene>
    <name evidence="1" type="ORF">dnm_041880</name>
</gene>
<dbReference type="KEGG" id="dmm:dnm_041880"/>
<protein>
    <submittedName>
        <fullName evidence="1">Uncharacterized protein</fullName>
    </submittedName>
</protein>
<evidence type="ECO:0000313" key="2">
    <source>
        <dbReference type="Proteomes" id="UP000663722"/>
    </source>
</evidence>
<dbReference type="AlphaFoldDB" id="A0A975BMD2"/>
<keyword evidence="2" id="KW-1185">Reference proteome</keyword>
<dbReference type="Proteomes" id="UP000663722">
    <property type="component" value="Chromosome"/>
</dbReference>
<name>A0A975BMD2_9BACT</name>
<sequence length="55" mass="5972">MMTEFHHIKVPGVCPDRLTKLGPAGWSSFHHIKVPGVCPDSGVRSIGDRTQSSIT</sequence>
<proteinExistence type="predicted"/>
<reference evidence="1" key="1">
    <citation type="journal article" date="2021" name="Microb. Physiol.">
        <title>Proteogenomic Insights into the Physiology of Marine, Sulfate-Reducing, Filamentous Desulfonema limicola and Desulfonema magnum.</title>
        <authorList>
            <person name="Schnaars V."/>
            <person name="Wohlbrand L."/>
            <person name="Scheve S."/>
            <person name="Hinrichs C."/>
            <person name="Reinhardt R."/>
            <person name="Rabus R."/>
        </authorList>
    </citation>
    <scope>NUCLEOTIDE SEQUENCE</scope>
    <source>
        <strain evidence="1">4be13</strain>
    </source>
</reference>